<organism evidence="2 3">
    <name type="scientific">Coemansia spiralis</name>
    <dbReference type="NCBI Taxonomy" id="417178"/>
    <lineage>
        <taxon>Eukaryota</taxon>
        <taxon>Fungi</taxon>
        <taxon>Fungi incertae sedis</taxon>
        <taxon>Zoopagomycota</taxon>
        <taxon>Kickxellomycotina</taxon>
        <taxon>Kickxellomycetes</taxon>
        <taxon>Kickxellales</taxon>
        <taxon>Kickxellaceae</taxon>
        <taxon>Coemansia</taxon>
    </lineage>
</organism>
<gene>
    <name evidence="2" type="ORF">GGI25_005757</name>
</gene>
<reference evidence="2" key="1">
    <citation type="submission" date="2022-07" db="EMBL/GenBank/DDBJ databases">
        <title>Phylogenomic reconstructions and comparative analyses of Kickxellomycotina fungi.</title>
        <authorList>
            <person name="Reynolds N.K."/>
            <person name="Stajich J.E."/>
            <person name="Barry K."/>
            <person name="Grigoriev I.V."/>
            <person name="Crous P."/>
            <person name="Smith M.E."/>
        </authorList>
    </citation>
    <scope>NUCLEOTIDE SEQUENCE</scope>
    <source>
        <strain evidence="2">NRRL 3115</strain>
    </source>
</reference>
<name>A0A9W8FY40_9FUNG</name>
<evidence type="ECO:0000313" key="2">
    <source>
        <dbReference type="EMBL" id="KAJ2670705.1"/>
    </source>
</evidence>
<evidence type="ECO:0000313" key="3">
    <source>
        <dbReference type="Proteomes" id="UP001151518"/>
    </source>
</evidence>
<sequence>MRGMLRKHGFQVYLLDENRTSKPCPTCYDGELSMFHDVQNPRPFRRATNATVKRHGFLRSSTKKCLEFVANDCSALTPQRRYWNRDLAAVLSFRHILTDLRENGEIPEQFRRARTIARPTDEQRPAQATNEQQPAKCCRKARKQE</sequence>
<dbReference type="AlphaFoldDB" id="A0A9W8FY40"/>
<accession>A0A9W8FY40</accession>
<dbReference type="OrthoDB" id="5556225at2759"/>
<dbReference type="EMBL" id="JANBTW010000118">
    <property type="protein sequence ID" value="KAJ2670705.1"/>
    <property type="molecule type" value="Genomic_DNA"/>
</dbReference>
<dbReference type="Proteomes" id="UP001151518">
    <property type="component" value="Unassembled WGS sequence"/>
</dbReference>
<protein>
    <submittedName>
        <fullName evidence="2">Uncharacterized protein</fullName>
    </submittedName>
</protein>
<feature type="region of interest" description="Disordered" evidence="1">
    <location>
        <begin position="116"/>
        <end position="145"/>
    </location>
</feature>
<evidence type="ECO:0000256" key="1">
    <source>
        <dbReference type="SAM" id="MobiDB-lite"/>
    </source>
</evidence>
<proteinExistence type="predicted"/>
<comment type="caution">
    <text evidence="2">The sequence shown here is derived from an EMBL/GenBank/DDBJ whole genome shotgun (WGS) entry which is preliminary data.</text>
</comment>